<dbReference type="AlphaFoldDB" id="A0A9P1IIA0"/>
<comment type="caution">
    <text evidence="2">The sequence shown here is derived from an EMBL/GenBank/DDBJ whole genome shotgun (WGS) entry which is preliminary data.</text>
</comment>
<evidence type="ECO:0000313" key="3">
    <source>
        <dbReference type="Proteomes" id="UP001152747"/>
    </source>
</evidence>
<sequence>MAASLFSTIFDEKSLEFLILTSFAVFTSTIYVTFWIIYGVFEVIDYMEVKKARIFTITEMKVVQYYRQKNHKKHEKSEHFKRKVYLAEKGKVRDHRLGMKF</sequence>
<name>A0A9P1IIA0_9PELO</name>
<keyword evidence="3" id="KW-1185">Reference proteome</keyword>
<dbReference type="EMBL" id="CANHGI010000003">
    <property type="protein sequence ID" value="CAI5445591.1"/>
    <property type="molecule type" value="Genomic_DNA"/>
</dbReference>
<evidence type="ECO:0000256" key="1">
    <source>
        <dbReference type="SAM" id="Phobius"/>
    </source>
</evidence>
<protein>
    <submittedName>
        <fullName evidence="2">Uncharacterized protein</fullName>
    </submittedName>
</protein>
<organism evidence="2 3">
    <name type="scientific">Caenorhabditis angaria</name>
    <dbReference type="NCBI Taxonomy" id="860376"/>
    <lineage>
        <taxon>Eukaryota</taxon>
        <taxon>Metazoa</taxon>
        <taxon>Ecdysozoa</taxon>
        <taxon>Nematoda</taxon>
        <taxon>Chromadorea</taxon>
        <taxon>Rhabditida</taxon>
        <taxon>Rhabditina</taxon>
        <taxon>Rhabditomorpha</taxon>
        <taxon>Rhabditoidea</taxon>
        <taxon>Rhabditidae</taxon>
        <taxon>Peloderinae</taxon>
        <taxon>Caenorhabditis</taxon>
    </lineage>
</organism>
<gene>
    <name evidence="2" type="ORF">CAMP_LOCUS8228</name>
</gene>
<dbReference type="Proteomes" id="UP001152747">
    <property type="component" value="Unassembled WGS sequence"/>
</dbReference>
<evidence type="ECO:0000313" key="2">
    <source>
        <dbReference type="EMBL" id="CAI5445591.1"/>
    </source>
</evidence>
<feature type="transmembrane region" description="Helical" evidence="1">
    <location>
        <begin position="17"/>
        <end position="41"/>
    </location>
</feature>
<keyword evidence="1" id="KW-0472">Membrane</keyword>
<keyword evidence="1" id="KW-1133">Transmembrane helix</keyword>
<accession>A0A9P1IIA0</accession>
<proteinExistence type="predicted"/>
<keyword evidence="1" id="KW-0812">Transmembrane</keyword>
<reference evidence="2" key="1">
    <citation type="submission" date="2022-11" db="EMBL/GenBank/DDBJ databases">
        <authorList>
            <person name="Kikuchi T."/>
        </authorList>
    </citation>
    <scope>NUCLEOTIDE SEQUENCE</scope>
    <source>
        <strain evidence="2">PS1010</strain>
    </source>
</reference>